<comment type="subcellular location">
    <subcellularLocation>
        <location evidence="1">Cell membrane</location>
        <topology evidence="1">Multi-pass membrane protein</topology>
    </subcellularLocation>
</comment>
<dbReference type="InterPro" id="IPR037185">
    <property type="entry name" value="EmrE-like"/>
</dbReference>
<keyword evidence="5 6" id="KW-0472">Membrane</keyword>
<dbReference type="GO" id="GO:0022857">
    <property type="term" value="F:transmembrane transporter activity"/>
    <property type="evidence" value="ECO:0007669"/>
    <property type="project" value="InterPro"/>
</dbReference>
<keyword evidence="2" id="KW-1003">Cell membrane</keyword>
<accession>A0AAF0H0T7</accession>
<evidence type="ECO:0000256" key="4">
    <source>
        <dbReference type="ARBA" id="ARBA00022989"/>
    </source>
</evidence>
<organism evidence="7 8">
    <name type="scientific">Agrobacterium tumefaciens</name>
    <dbReference type="NCBI Taxonomy" id="358"/>
    <lineage>
        <taxon>Bacteria</taxon>
        <taxon>Pseudomonadati</taxon>
        <taxon>Pseudomonadota</taxon>
        <taxon>Alphaproteobacteria</taxon>
        <taxon>Hyphomicrobiales</taxon>
        <taxon>Rhizobiaceae</taxon>
        <taxon>Rhizobium/Agrobacterium group</taxon>
        <taxon>Agrobacterium</taxon>
        <taxon>Agrobacterium tumefaciens complex</taxon>
    </lineage>
</organism>
<proteinExistence type="predicted"/>
<name>A0AAF0H0T7_AGRTU</name>
<evidence type="ECO:0000256" key="6">
    <source>
        <dbReference type="SAM" id="Phobius"/>
    </source>
</evidence>
<dbReference type="PANTHER" id="PTHR30561">
    <property type="entry name" value="SMR FAMILY PROTON-DEPENDENT DRUG EFFLUX TRANSPORTER SUGE"/>
    <property type="match status" value="1"/>
</dbReference>
<dbReference type="AlphaFoldDB" id="A0AAF0H0T7"/>
<keyword evidence="3 6" id="KW-0812">Transmembrane</keyword>
<feature type="transmembrane region" description="Helical" evidence="6">
    <location>
        <begin position="95"/>
        <end position="115"/>
    </location>
</feature>
<sequence>MTDGLNNTMLALILFCVLTEAGREICFKFASAKDRGNIYLHPWTLTGIVFWGVELVAWTYVLAHVPLSIAFPLMASSYAVITIFSAILFRETVGLRHSIGVALVSGGVICVGVSGL</sequence>
<feature type="transmembrane region" description="Helical" evidence="6">
    <location>
        <begin position="69"/>
        <end position="89"/>
    </location>
</feature>
<evidence type="ECO:0000313" key="8">
    <source>
        <dbReference type="Proteomes" id="UP000305410"/>
    </source>
</evidence>
<dbReference type="Proteomes" id="UP000305410">
    <property type="component" value="Chromosome Linear"/>
</dbReference>
<keyword evidence="4 6" id="KW-1133">Transmembrane helix</keyword>
<evidence type="ECO:0000313" key="7">
    <source>
        <dbReference type="EMBL" id="WGM61129.1"/>
    </source>
</evidence>
<dbReference type="GO" id="GO:0005886">
    <property type="term" value="C:plasma membrane"/>
    <property type="evidence" value="ECO:0007669"/>
    <property type="project" value="UniProtKB-SubCell"/>
</dbReference>
<dbReference type="RefSeq" id="WP_080794204.1">
    <property type="nucleotide sequence ID" value="NZ_CP122963.1"/>
</dbReference>
<dbReference type="PANTHER" id="PTHR30561:SF9">
    <property type="entry name" value="4-AMINO-4-DEOXY-L-ARABINOSE-PHOSPHOUNDECAPRENOL FLIPPASE SUBUNIT ARNF-RELATED"/>
    <property type="match status" value="1"/>
</dbReference>
<protein>
    <submittedName>
        <fullName evidence="7">EamA family transporter</fullName>
    </submittedName>
</protein>
<reference evidence="7" key="2">
    <citation type="submission" date="2023-04" db="EMBL/GenBank/DDBJ databases">
        <title>Complete genome sequence of Agrobacterium salinitolerans CFBP5506.</title>
        <authorList>
            <person name="Yen H.-C."/>
            <person name="Yan X.-H."/>
            <person name="Lai E.-M."/>
            <person name="Kuo C.-H."/>
        </authorList>
    </citation>
    <scope>NUCLEOTIDE SEQUENCE</scope>
    <source>
        <strain evidence="7">CFBP5506</strain>
    </source>
</reference>
<feature type="transmembrane region" description="Helical" evidence="6">
    <location>
        <begin position="39"/>
        <end position="62"/>
    </location>
</feature>
<evidence type="ECO:0000256" key="2">
    <source>
        <dbReference type="ARBA" id="ARBA00022475"/>
    </source>
</evidence>
<gene>
    <name evidence="7" type="ORF">CFBP5506_15735</name>
</gene>
<evidence type="ECO:0000256" key="5">
    <source>
        <dbReference type="ARBA" id="ARBA00023136"/>
    </source>
</evidence>
<dbReference type="SUPFAM" id="SSF103481">
    <property type="entry name" value="Multidrug resistance efflux transporter EmrE"/>
    <property type="match status" value="1"/>
</dbReference>
<evidence type="ECO:0000256" key="3">
    <source>
        <dbReference type="ARBA" id="ARBA00022692"/>
    </source>
</evidence>
<reference evidence="7" key="1">
    <citation type="submission" date="2019-04" db="EMBL/GenBank/DDBJ databases">
        <authorList>
            <person name="Chiang H.-Y."/>
            <person name="Huang Y.-Y."/>
            <person name="Chou L."/>
            <person name="Lai E.-M."/>
            <person name="Kuo C.-H."/>
        </authorList>
    </citation>
    <scope>NUCLEOTIDE SEQUENCE</scope>
    <source>
        <strain evidence="7">CFBP5506</strain>
    </source>
</reference>
<dbReference type="InterPro" id="IPR000390">
    <property type="entry name" value="Small_drug/metabolite_transptr"/>
</dbReference>
<dbReference type="Gene3D" id="1.10.3730.20">
    <property type="match status" value="1"/>
</dbReference>
<dbReference type="EMBL" id="CP122963">
    <property type="protein sequence ID" value="WGM61129.1"/>
    <property type="molecule type" value="Genomic_DNA"/>
</dbReference>
<evidence type="ECO:0000256" key="1">
    <source>
        <dbReference type="ARBA" id="ARBA00004651"/>
    </source>
</evidence>